<dbReference type="Proteomes" id="UP000001019">
    <property type="component" value="Chromosome"/>
</dbReference>
<dbReference type="KEGG" id="ypm:YP_1502"/>
<proteinExistence type="predicted"/>
<dbReference type="EMBL" id="AE017042">
    <property type="protein sequence ID" value="AAS61741.1"/>
    <property type="molecule type" value="Genomic_DNA"/>
</dbReference>
<sequence length="71" mass="8400">MQHYCNIVDGLQCLDFSRLQNNDGALEQTQSTITVRKVRFNNTNSPIWYYCGCLFDHGKIRRNEKRMIDTK</sequence>
<reference evidence="2" key="1">
    <citation type="journal article" date="2004" name="DNA Res.">
        <title>Complete genome sequence of Yersinia pestis strain 91001, an isolate avirulent to humans.</title>
        <authorList>
            <person name="Song Y."/>
            <person name="Tong Z."/>
            <person name="Wang J."/>
            <person name="Wang L."/>
            <person name="Guo Z."/>
            <person name="Han Y."/>
            <person name="Zhang J."/>
            <person name="Pei D."/>
            <person name="Zhou D."/>
            <person name="Qin H."/>
            <person name="Pang X."/>
            <person name="Han Y."/>
            <person name="Zhai J."/>
            <person name="Li M."/>
            <person name="Cui B."/>
            <person name="Qi Z."/>
            <person name="Jin L."/>
            <person name="Dai R."/>
            <person name="Chen F."/>
            <person name="Li S."/>
            <person name="Ye C."/>
            <person name="Du Z."/>
            <person name="Lin W."/>
            <person name="Wang J."/>
            <person name="Yu J."/>
            <person name="Yang H."/>
            <person name="Wang J."/>
            <person name="Huang P."/>
            <person name="Yang R."/>
        </authorList>
    </citation>
    <scope>NUCLEOTIDE SEQUENCE [LARGE SCALE GENOMIC DNA]</scope>
    <source>
        <strain evidence="2">91001 / Biovar Mediaevalis</strain>
    </source>
</reference>
<dbReference type="HOGENOM" id="CLU_2978376_0_0_6"/>
<evidence type="ECO:0000313" key="1">
    <source>
        <dbReference type="EMBL" id="AAS61741.1"/>
    </source>
</evidence>
<protein>
    <submittedName>
        <fullName evidence="1">Uncharacterized protein</fullName>
    </submittedName>
</protein>
<name>A0A0H2W4N3_YERPE</name>
<accession>A0A0H2W4N3</accession>
<organism evidence="1 2">
    <name type="scientific">Yersinia pestis</name>
    <dbReference type="NCBI Taxonomy" id="632"/>
    <lineage>
        <taxon>Bacteria</taxon>
        <taxon>Pseudomonadati</taxon>
        <taxon>Pseudomonadota</taxon>
        <taxon>Gammaproteobacteria</taxon>
        <taxon>Enterobacterales</taxon>
        <taxon>Yersiniaceae</taxon>
        <taxon>Yersinia</taxon>
    </lineage>
</organism>
<gene>
    <name evidence="1" type="ordered locus">YP_1502</name>
</gene>
<dbReference type="EnsemblBacteria" id="AAS61741">
    <property type="protein sequence ID" value="AAS61741"/>
    <property type="gene ID" value="YP_1502"/>
</dbReference>
<evidence type="ECO:0000313" key="2">
    <source>
        <dbReference type="Proteomes" id="UP000001019"/>
    </source>
</evidence>
<dbReference type="AlphaFoldDB" id="A0A0H2W4N3"/>